<comment type="caution">
    <text evidence="2">The sequence shown here is derived from an EMBL/GenBank/DDBJ whole genome shotgun (WGS) entry which is preliminary data.</text>
</comment>
<sequence>MKRTFGDKKVTSAISITTPFSPLPEFSLTSAKHVQALPVGRRTSGRSLTARRCQGLTFLPPIPSPSHPWDLSGTGCGHRPITRDYISVTSGAMQEALAQEGPTVSGTRHVRRPHTDRR</sequence>
<evidence type="ECO:0000256" key="1">
    <source>
        <dbReference type="SAM" id="MobiDB-lite"/>
    </source>
</evidence>
<evidence type="ECO:0000313" key="2">
    <source>
        <dbReference type="EMBL" id="GFN75467.1"/>
    </source>
</evidence>
<evidence type="ECO:0000313" key="3">
    <source>
        <dbReference type="Proteomes" id="UP000735302"/>
    </source>
</evidence>
<dbReference type="Proteomes" id="UP000735302">
    <property type="component" value="Unassembled WGS sequence"/>
</dbReference>
<protein>
    <submittedName>
        <fullName evidence="2">Uncharacterized protein</fullName>
    </submittedName>
</protein>
<accession>A0AAV3XYN1</accession>
<keyword evidence="3" id="KW-1185">Reference proteome</keyword>
<feature type="compositionally biased region" description="Basic residues" evidence="1">
    <location>
        <begin position="108"/>
        <end position="118"/>
    </location>
</feature>
<gene>
    <name evidence="2" type="ORF">PoB_000197300</name>
</gene>
<name>A0AAV3XYN1_9GAST</name>
<proteinExistence type="predicted"/>
<dbReference type="AlphaFoldDB" id="A0AAV3XYN1"/>
<organism evidence="2 3">
    <name type="scientific">Plakobranchus ocellatus</name>
    <dbReference type="NCBI Taxonomy" id="259542"/>
    <lineage>
        <taxon>Eukaryota</taxon>
        <taxon>Metazoa</taxon>
        <taxon>Spiralia</taxon>
        <taxon>Lophotrochozoa</taxon>
        <taxon>Mollusca</taxon>
        <taxon>Gastropoda</taxon>
        <taxon>Heterobranchia</taxon>
        <taxon>Euthyneura</taxon>
        <taxon>Panpulmonata</taxon>
        <taxon>Sacoglossa</taxon>
        <taxon>Placobranchoidea</taxon>
        <taxon>Plakobranchidae</taxon>
        <taxon>Plakobranchus</taxon>
    </lineage>
</organism>
<reference evidence="2 3" key="1">
    <citation type="journal article" date="2021" name="Elife">
        <title>Chloroplast acquisition without the gene transfer in kleptoplastic sea slugs, Plakobranchus ocellatus.</title>
        <authorList>
            <person name="Maeda T."/>
            <person name="Takahashi S."/>
            <person name="Yoshida T."/>
            <person name="Shimamura S."/>
            <person name="Takaki Y."/>
            <person name="Nagai Y."/>
            <person name="Toyoda A."/>
            <person name="Suzuki Y."/>
            <person name="Arimoto A."/>
            <person name="Ishii H."/>
            <person name="Satoh N."/>
            <person name="Nishiyama T."/>
            <person name="Hasebe M."/>
            <person name="Maruyama T."/>
            <person name="Minagawa J."/>
            <person name="Obokata J."/>
            <person name="Shigenobu S."/>
        </authorList>
    </citation>
    <scope>NUCLEOTIDE SEQUENCE [LARGE SCALE GENOMIC DNA]</scope>
</reference>
<dbReference type="EMBL" id="BLXT01000273">
    <property type="protein sequence ID" value="GFN75467.1"/>
    <property type="molecule type" value="Genomic_DNA"/>
</dbReference>
<feature type="region of interest" description="Disordered" evidence="1">
    <location>
        <begin position="96"/>
        <end position="118"/>
    </location>
</feature>